<evidence type="ECO:0000313" key="9">
    <source>
        <dbReference type="EMBL" id="SJL82283.1"/>
    </source>
</evidence>
<dbReference type="PANTHER" id="PTHR36307:SF1">
    <property type="entry name" value="FLAGELLA BASAL BODY P-RING FORMATION PROTEIN FLGA"/>
    <property type="match status" value="1"/>
</dbReference>
<evidence type="ECO:0000259" key="8">
    <source>
        <dbReference type="SMART" id="SM00858"/>
    </source>
</evidence>
<organism evidence="9 10">
    <name type="scientific">Vibrio palustris</name>
    <dbReference type="NCBI Taxonomy" id="1918946"/>
    <lineage>
        <taxon>Bacteria</taxon>
        <taxon>Pseudomonadati</taxon>
        <taxon>Pseudomonadota</taxon>
        <taxon>Gammaproteobacteria</taxon>
        <taxon>Vibrionales</taxon>
        <taxon>Vibrionaceae</taxon>
        <taxon>Vibrio</taxon>
    </lineage>
</organism>
<dbReference type="Gene3D" id="3.90.1210.10">
    <property type="entry name" value="Antifreeze-like/N-acetylneuraminic acid synthase C-terminal domain"/>
    <property type="match status" value="1"/>
</dbReference>
<evidence type="ECO:0000256" key="5">
    <source>
        <dbReference type="ARBA" id="ARBA00022764"/>
    </source>
</evidence>
<keyword evidence="5 7" id="KW-0574">Periplasm</keyword>
<dbReference type="Gene3D" id="2.30.30.760">
    <property type="match status" value="1"/>
</dbReference>
<comment type="function">
    <text evidence="6 7">Involved in the assembly process of the P-ring formation. It may associate with FlgF on the rod constituting a structure essential for the P-ring assembly or may act as a modulator protein for the P-ring assembly.</text>
</comment>
<keyword evidence="9" id="KW-0966">Cell projection</keyword>
<evidence type="ECO:0000256" key="3">
    <source>
        <dbReference type="ARBA" id="ARBA00014754"/>
    </source>
</evidence>
<protein>
    <recommendedName>
        <fullName evidence="3 7">Flagella basal body P-ring formation protein FlgA</fullName>
    </recommendedName>
</protein>
<keyword evidence="4" id="KW-0732">Signal</keyword>
<keyword evidence="9" id="KW-0969">Cilium</keyword>
<dbReference type="InterPro" id="IPR017585">
    <property type="entry name" value="SAF_FlgA"/>
</dbReference>
<evidence type="ECO:0000313" key="10">
    <source>
        <dbReference type="Proteomes" id="UP000189475"/>
    </source>
</evidence>
<sequence>MKTKTRFALHASLKCRTSYRTFNTTIGFLLLFFSTNVLSATVQQIKLIQHAAEQHILHTIQAPAGGKINAVAADIDRRVYATQCPNPLETSSSSHNGSASHITVLVKCQADNWKLYVPVKLTLTIPMVTAATQLGRGQIITSQNTSISMEDMLRFRRQGFSNPDMLLGAKLKRSLQVGDVITQNDVCIICRNDTVIIHAGSGGMSITTKGTALSDGILGEQIKVKNNKSNRIIDAKVSGVGKVLVQF</sequence>
<dbReference type="PANTHER" id="PTHR36307">
    <property type="entry name" value="FLAGELLA BASAL BODY P-RING FORMATION PROTEIN FLGA"/>
    <property type="match status" value="1"/>
</dbReference>
<evidence type="ECO:0000256" key="2">
    <source>
        <dbReference type="ARBA" id="ARBA00010474"/>
    </source>
</evidence>
<dbReference type="Pfam" id="PF17656">
    <property type="entry name" value="ChapFlgA_N"/>
    <property type="match status" value="1"/>
</dbReference>
<keyword evidence="7" id="KW-1005">Bacterial flagellum biogenesis</keyword>
<dbReference type="SMART" id="SM00858">
    <property type="entry name" value="SAF"/>
    <property type="match status" value="1"/>
</dbReference>
<dbReference type="RefSeq" id="WP_077311435.1">
    <property type="nucleotide sequence ID" value="NZ_AP024887.1"/>
</dbReference>
<dbReference type="NCBIfam" id="TIGR03170">
    <property type="entry name" value="flgA_cterm"/>
    <property type="match status" value="1"/>
</dbReference>
<name>A0A1R4B057_9VIBR</name>
<gene>
    <name evidence="9" type="ORF">VPAL9027_00197</name>
</gene>
<dbReference type="InterPro" id="IPR039246">
    <property type="entry name" value="Flagellar_FlgA"/>
</dbReference>
<dbReference type="STRING" id="1918946.VPAL9027_00197"/>
<dbReference type="InterPro" id="IPR013974">
    <property type="entry name" value="SAF"/>
</dbReference>
<dbReference type="GO" id="GO:0042597">
    <property type="term" value="C:periplasmic space"/>
    <property type="evidence" value="ECO:0007669"/>
    <property type="project" value="UniProtKB-SubCell"/>
</dbReference>
<dbReference type="CDD" id="cd11614">
    <property type="entry name" value="SAF_CpaB_FlgA_like"/>
    <property type="match status" value="1"/>
</dbReference>
<dbReference type="InterPro" id="IPR041231">
    <property type="entry name" value="FlgA_N"/>
</dbReference>
<comment type="subcellular location">
    <subcellularLocation>
        <location evidence="1 7">Periplasm</location>
    </subcellularLocation>
</comment>
<evidence type="ECO:0000256" key="1">
    <source>
        <dbReference type="ARBA" id="ARBA00004418"/>
    </source>
</evidence>
<dbReference type="GO" id="GO:0044780">
    <property type="term" value="P:bacterial-type flagellum assembly"/>
    <property type="evidence" value="ECO:0007669"/>
    <property type="project" value="InterPro"/>
</dbReference>
<evidence type="ECO:0000256" key="4">
    <source>
        <dbReference type="ARBA" id="ARBA00022729"/>
    </source>
</evidence>
<dbReference type="AlphaFoldDB" id="A0A1R4B057"/>
<keyword evidence="9" id="KW-0282">Flagellum</keyword>
<dbReference type="Proteomes" id="UP000189475">
    <property type="component" value="Unassembled WGS sequence"/>
</dbReference>
<evidence type="ECO:0000256" key="6">
    <source>
        <dbReference type="ARBA" id="ARBA00025643"/>
    </source>
</evidence>
<dbReference type="Pfam" id="PF13144">
    <property type="entry name" value="ChapFlgA"/>
    <property type="match status" value="1"/>
</dbReference>
<accession>A0A1R4B057</accession>
<feature type="domain" description="SAF" evidence="8">
    <location>
        <begin position="125"/>
        <end position="187"/>
    </location>
</feature>
<reference evidence="9 10" key="1">
    <citation type="submission" date="2017-02" db="EMBL/GenBank/DDBJ databases">
        <authorList>
            <person name="Peterson S.W."/>
        </authorList>
    </citation>
    <scope>NUCLEOTIDE SEQUENCE [LARGE SCALE GENOMIC DNA]</scope>
    <source>
        <strain evidence="9 10">CECT 9027</strain>
    </source>
</reference>
<dbReference type="EMBL" id="FUFT01000001">
    <property type="protein sequence ID" value="SJL82283.1"/>
    <property type="molecule type" value="Genomic_DNA"/>
</dbReference>
<keyword evidence="10" id="KW-1185">Reference proteome</keyword>
<evidence type="ECO:0000256" key="7">
    <source>
        <dbReference type="RuleBase" id="RU362063"/>
    </source>
</evidence>
<comment type="similarity">
    <text evidence="2 7">Belongs to the FlgA family.</text>
</comment>
<proteinExistence type="inferred from homology"/>
<dbReference type="OrthoDB" id="5729023at2"/>